<protein>
    <submittedName>
        <fullName evidence="1">Uncharacterized protein</fullName>
    </submittedName>
</protein>
<dbReference type="EMBL" id="REGN01001200">
    <property type="protein sequence ID" value="RNA36347.1"/>
    <property type="molecule type" value="Genomic_DNA"/>
</dbReference>
<proteinExistence type="predicted"/>
<evidence type="ECO:0000313" key="1">
    <source>
        <dbReference type="EMBL" id="RNA36347.1"/>
    </source>
</evidence>
<accession>A0A3M7SL62</accession>
<evidence type="ECO:0000313" key="2">
    <source>
        <dbReference type="Proteomes" id="UP000276133"/>
    </source>
</evidence>
<dbReference type="Proteomes" id="UP000276133">
    <property type="component" value="Unassembled WGS sequence"/>
</dbReference>
<gene>
    <name evidence="1" type="ORF">BpHYR1_020755</name>
</gene>
<name>A0A3M7SL62_BRAPC</name>
<reference evidence="1 2" key="1">
    <citation type="journal article" date="2018" name="Sci. Rep.">
        <title>Genomic signatures of local adaptation to the degree of environmental predictability in rotifers.</title>
        <authorList>
            <person name="Franch-Gras L."/>
            <person name="Hahn C."/>
            <person name="Garcia-Roger E.M."/>
            <person name="Carmona M.J."/>
            <person name="Serra M."/>
            <person name="Gomez A."/>
        </authorList>
    </citation>
    <scope>NUCLEOTIDE SEQUENCE [LARGE SCALE GENOMIC DNA]</scope>
    <source>
        <strain evidence="1">HYR1</strain>
    </source>
</reference>
<organism evidence="1 2">
    <name type="scientific">Brachionus plicatilis</name>
    <name type="common">Marine rotifer</name>
    <name type="synonym">Brachionus muelleri</name>
    <dbReference type="NCBI Taxonomy" id="10195"/>
    <lineage>
        <taxon>Eukaryota</taxon>
        <taxon>Metazoa</taxon>
        <taxon>Spiralia</taxon>
        <taxon>Gnathifera</taxon>
        <taxon>Rotifera</taxon>
        <taxon>Eurotatoria</taxon>
        <taxon>Monogononta</taxon>
        <taxon>Pseudotrocha</taxon>
        <taxon>Ploima</taxon>
        <taxon>Brachionidae</taxon>
        <taxon>Brachionus</taxon>
    </lineage>
</organism>
<sequence>MLSPVGFLFEQVAFPKRTHHLMPLSHTCTACWPQALCPGRHTTVSSGPWVLPLAHHCGILCKRPTFRSAQAATTKSQQHFHSAHTKMVFSSLISCPDGWSRDLQRAHCILVHYKLSIEIDTERLELDRVNTLVEKRTDWDRPWNGMVMCVRFDSKLK</sequence>
<dbReference type="AlphaFoldDB" id="A0A3M7SL62"/>
<keyword evidence="2" id="KW-1185">Reference proteome</keyword>
<comment type="caution">
    <text evidence="1">The sequence shown here is derived from an EMBL/GenBank/DDBJ whole genome shotgun (WGS) entry which is preliminary data.</text>
</comment>